<evidence type="ECO:0000256" key="3">
    <source>
        <dbReference type="ARBA" id="ARBA00022722"/>
    </source>
</evidence>
<evidence type="ECO:0000256" key="2">
    <source>
        <dbReference type="ARBA" id="ARBA00022695"/>
    </source>
</evidence>
<organism evidence="12 13">
    <name type="scientific">Haemonchus contortus</name>
    <name type="common">Barber pole worm</name>
    <dbReference type="NCBI Taxonomy" id="6289"/>
    <lineage>
        <taxon>Eukaryota</taxon>
        <taxon>Metazoa</taxon>
        <taxon>Ecdysozoa</taxon>
        <taxon>Nematoda</taxon>
        <taxon>Chromadorea</taxon>
        <taxon>Rhabditida</taxon>
        <taxon>Rhabditina</taxon>
        <taxon>Rhabditomorpha</taxon>
        <taxon>Strongyloidea</taxon>
        <taxon>Trichostrongylidae</taxon>
        <taxon>Haemonchus</taxon>
    </lineage>
</organism>
<name>A0A7I4XT65_HAECO</name>
<dbReference type="InterPro" id="IPR036397">
    <property type="entry name" value="RNaseH_sf"/>
</dbReference>
<keyword evidence="1" id="KW-0808">Transferase</keyword>
<feature type="DNA-binding region" description="Integrase-type" evidence="9">
    <location>
        <begin position="139"/>
        <end position="199"/>
    </location>
</feature>
<evidence type="ECO:0000256" key="5">
    <source>
        <dbReference type="ARBA" id="ARBA00022759"/>
    </source>
</evidence>
<evidence type="ECO:0000259" key="11">
    <source>
        <dbReference type="PROSITE" id="PS51027"/>
    </source>
</evidence>
<dbReference type="PROSITE" id="PS51027">
    <property type="entry name" value="INTEGRASE_DBD"/>
    <property type="match status" value="1"/>
</dbReference>
<keyword evidence="2" id="KW-0548">Nucleotidyltransferase</keyword>
<proteinExistence type="predicted"/>
<dbReference type="InterPro" id="IPR001037">
    <property type="entry name" value="Integrase_C_retrovir"/>
</dbReference>
<evidence type="ECO:0000256" key="4">
    <source>
        <dbReference type="ARBA" id="ARBA00022723"/>
    </source>
</evidence>
<dbReference type="AlphaFoldDB" id="A0A7I4XT65"/>
<dbReference type="WBParaSite" id="HCON_00003040-00001">
    <property type="protein sequence ID" value="HCON_00003040-00001"/>
    <property type="gene ID" value="HCON_00003040"/>
</dbReference>
<evidence type="ECO:0000256" key="7">
    <source>
        <dbReference type="ARBA" id="ARBA00022908"/>
    </source>
</evidence>
<evidence type="ECO:0000256" key="6">
    <source>
        <dbReference type="ARBA" id="ARBA00022801"/>
    </source>
</evidence>
<keyword evidence="7" id="KW-0229">DNA integration</keyword>
<feature type="domain" description="Integrase-type" evidence="11">
    <location>
        <begin position="139"/>
        <end position="199"/>
    </location>
</feature>
<dbReference type="PANTHER" id="PTHR37984">
    <property type="entry name" value="PROTEIN CBG26694"/>
    <property type="match status" value="1"/>
</dbReference>
<keyword evidence="12" id="KW-1185">Reference proteome</keyword>
<dbReference type="GO" id="GO:0015074">
    <property type="term" value="P:DNA integration"/>
    <property type="evidence" value="ECO:0007669"/>
    <property type="project" value="UniProtKB-KW"/>
</dbReference>
<evidence type="ECO:0000256" key="8">
    <source>
        <dbReference type="ARBA" id="ARBA00023125"/>
    </source>
</evidence>
<dbReference type="SUPFAM" id="SSF53098">
    <property type="entry name" value="Ribonuclease H-like"/>
    <property type="match status" value="1"/>
</dbReference>
<keyword evidence="3" id="KW-0540">Nuclease</keyword>
<keyword evidence="5" id="KW-0255">Endonuclease</keyword>
<dbReference type="InterPro" id="IPR001584">
    <property type="entry name" value="Integrase_cat-core"/>
</dbReference>
<keyword evidence="4" id="KW-0479">Metal-binding</keyword>
<keyword evidence="8" id="KW-0238">DNA-binding</keyword>
<dbReference type="GO" id="GO:0046872">
    <property type="term" value="F:metal ion binding"/>
    <property type="evidence" value="ECO:0007669"/>
    <property type="project" value="UniProtKB-KW"/>
</dbReference>
<accession>A0A7I4XT65</accession>
<dbReference type="PANTHER" id="PTHR37984:SF5">
    <property type="entry name" value="PROTEIN NYNRIN-LIKE"/>
    <property type="match status" value="1"/>
</dbReference>
<dbReference type="PROSITE" id="PS50994">
    <property type="entry name" value="INTEGRASE"/>
    <property type="match status" value="1"/>
</dbReference>
<dbReference type="OrthoDB" id="5867989at2759"/>
<keyword evidence="6" id="KW-0378">Hydrolase</keyword>
<dbReference type="InterPro" id="IPR012337">
    <property type="entry name" value="RNaseH-like_sf"/>
</dbReference>
<evidence type="ECO:0000256" key="9">
    <source>
        <dbReference type="PROSITE-ProRule" id="PRU00506"/>
    </source>
</evidence>
<sequence length="488" mass="55591">MGIRQIFTKGYNPRENGITERFNRTIIGLLRKKVEVPQEWDKLLPHCMIAYNTAAHEATGESPFFLMHGFDAKVPWETVPEREVTPYMVDFDDYVQELVAGTKVAWQNAREKNEKEREAMKKSYDRNHNVVPNPLKTGDRVYMRVPTEKGNTCHPKLVNEWTGPFRVLGVSDNSATITAITGNKDPLCIPFDQLRKLPPGVDNEPVVTNRRRAKRGRPKKVDGRVSANRTSFRVEIGDPRFDPLHLLYPCQCGIFNTRAQVGLPGLRCDLARSKPVKNLFEMANVASIALHPHWGEERKEAELLNKDSKYLTIHGLATAIHAHSKFCYDFASAVKEKEDVELSHPPLFATNPGYDIELYYRMAMARRSQISTESTDDMPGNPIMVALPKQFARVMTDLLEPATVKFIVYSHFGDLADQLQKQSISSAFVWIWPNEVPNTQHMLLVQHAVERHLQCGGTMELFPPPFEMNRESEWRLIGTVSPSVKKSR</sequence>
<dbReference type="Proteomes" id="UP000025227">
    <property type="component" value="Unplaced"/>
</dbReference>
<dbReference type="InterPro" id="IPR050951">
    <property type="entry name" value="Retrovirus_Pol_polyprotein"/>
</dbReference>
<dbReference type="GO" id="GO:0016779">
    <property type="term" value="F:nucleotidyltransferase activity"/>
    <property type="evidence" value="ECO:0007669"/>
    <property type="project" value="UniProtKB-KW"/>
</dbReference>
<dbReference type="GO" id="GO:0003677">
    <property type="term" value="F:DNA binding"/>
    <property type="evidence" value="ECO:0007669"/>
    <property type="project" value="UniProtKB-KW"/>
</dbReference>
<feature type="domain" description="Integrase catalytic" evidence="10">
    <location>
        <begin position="1"/>
        <end position="71"/>
    </location>
</feature>
<evidence type="ECO:0000256" key="1">
    <source>
        <dbReference type="ARBA" id="ARBA00022679"/>
    </source>
</evidence>
<reference evidence="13" key="1">
    <citation type="submission" date="2020-12" db="UniProtKB">
        <authorList>
            <consortium name="WormBaseParasite"/>
        </authorList>
    </citation>
    <scope>IDENTIFICATION</scope>
    <source>
        <strain evidence="13">MHco3</strain>
    </source>
</reference>
<dbReference type="Gene3D" id="3.30.420.10">
    <property type="entry name" value="Ribonuclease H-like superfamily/Ribonuclease H"/>
    <property type="match status" value="1"/>
</dbReference>
<evidence type="ECO:0000259" key="10">
    <source>
        <dbReference type="PROSITE" id="PS50994"/>
    </source>
</evidence>
<evidence type="ECO:0000313" key="12">
    <source>
        <dbReference type="Proteomes" id="UP000025227"/>
    </source>
</evidence>
<evidence type="ECO:0000313" key="13">
    <source>
        <dbReference type="WBParaSite" id="HCON_00003040-00001"/>
    </source>
</evidence>
<protein>
    <submittedName>
        <fullName evidence="13">Integrase catalytic domain-containing protein</fullName>
    </submittedName>
</protein>
<dbReference type="GO" id="GO:0016787">
    <property type="term" value="F:hydrolase activity"/>
    <property type="evidence" value="ECO:0007669"/>
    <property type="project" value="UniProtKB-KW"/>
</dbReference>
<dbReference type="GO" id="GO:0004519">
    <property type="term" value="F:endonuclease activity"/>
    <property type="evidence" value="ECO:0007669"/>
    <property type="project" value="UniProtKB-KW"/>
</dbReference>